<keyword evidence="4" id="KW-0689">Ribosomal protein</keyword>
<dbReference type="SUPFAM" id="SSF55729">
    <property type="entry name" value="Acyl-CoA N-acyltransferases (Nat)"/>
    <property type="match status" value="1"/>
</dbReference>
<organism evidence="4 7">
    <name type="scientific">Aliirhizobium cellulosilyticum</name>
    <dbReference type="NCBI Taxonomy" id="393664"/>
    <lineage>
        <taxon>Bacteria</taxon>
        <taxon>Pseudomonadati</taxon>
        <taxon>Pseudomonadota</taxon>
        <taxon>Alphaproteobacteria</taxon>
        <taxon>Hyphomicrobiales</taxon>
        <taxon>Rhizobiaceae</taxon>
        <taxon>Aliirhizobium</taxon>
    </lineage>
</organism>
<dbReference type="Gene3D" id="3.40.630.30">
    <property type="match status" value="1"/>
</dbReference>
<dbReference type="EMBL" id="JACIGY010000002">
    <property type="protein sequence ID" value="MBB4411452.1"/>
    <property type="molecule type" value="Genomic_DNA"/>
</dbReference>
<dbReference type="InterPro" id="IPR016181">
    <property type="entry name" value="Acyl_CoA_acyltransferase"/>
</dbReference>
<dbReference type="Proteomes" id="UP000576087">
    <property type="component" value="Unassembled WGS sequence"/>
</dbReference>
<evidence type="ECO:0000313" key="2">
    <source>
        <dbReference type="EMBL" id="MBB4348215.1"/>
    </source>
</evidence>
<feature type="domain" description="N-acetyltransferase" evidence="1">
    <location>
        <begin position="2"/>
        <end position="167"/>
    </location>
</feature>
<gene>
    <name evidence="3" type="ORF">GGE31_001957</name>
    <name evidence="2" type="ORF">GGE33_001957</name>
    <name evidence="4" type="ORF">GGE35_001957</name>
</gene>
<dbReference type="InterPro" id="IPR000182">
    <property type="entry name" value="GNAT_dom"/>
</dbReference>
<dbReference type="CDD" id="cd04301">
    <property type="entry name" value="NAT_SF"/>
    <property type="match status" value="1"/>
</dbReference>
<proteinExistence type="predicted"/>
<keyword evidence="6" id="KW-1185">Reference proteome</keyword>
<evidence type="ECO:0000313" key="4">
    <source>
        <dbReference type="EMBL" id="MBB4446141.1"/>
    </source>
</evidence>
<dbReference type="GO" id="GO:0016747">
    <property type="term" value="F:acyltransferase activity, transferring groups other than amino-acyl groups"/>
    <property type="evidence" value="ECO:0007669"/>
    <property type="project" value="InterPro"/>
</dbReference>
<dbReference type="Proteomes" id="UP000524535">
    <property type="component" value="Unassembled WGS sequence"/>
</dbReference>
<evidence type="ECO:0000313" key="5">
    <source>
        <dbReference type="Proteomes" id="UP000520770"/>
    </source>
</evidence>
<dbReference type="PROSITE" id="PS51186">
    <property type="entry name" value="GNAT"/>
    <property type="match status" value="1"/>
</dbReference>
<reference evidence="5 6" key="1">
    <citation type="submission" date="2020-08" db="EMBL/GenBank/DDBJ databases">
        <title>Genomic Encyclopedia of Type Strains, Phase IV (KMG-V): Genome sequencing to study the core and pangenomes of soil and plant-associated prokaryotes.</title>
        <authorList>
            <person name="Whitman W."/>
        </authorList>
    </citation>
    <scope>NUCLEOTIDE SEQUENCE [LARGE SCALE GENOMIC DNA]</scope>
    <source>
        <strain evidence="3 6">SEMIA 444</strain>
        <strain evidence="2 5">SEMIA 448</strain>
        <strain evidence="4 7">SEMIA 452</strain>
    </source>
</reference>
<name>A0A7W6UXL6_9HYPH</name>
<dbReference type="GO" id="GO:0005840">
    <property type="term" value="C:ribosome"/>
    <property type="evidence" value="ECO:0007669"/>
    <property type="project" value="UniProtKB-KW"/>
</dbReference>
<comment type="caution">
    <text evidence="4">The sequence shown here is derived from an EMBL/GenBank/DDBJ whole genome shotgun (WGS) entry which is preliminary data.</text>
</comment>
<keyword evidence="4" id="KW-0687">Ribonucleoprotein</keyword>
<dbReference type="EMBL" id="JACIHM010000002">
    <property type="protein sequence ID" value="MBB4446141.1"/>
    <property type="molecule type" value="Genomic_DNA"/>
</dbReference>
<dbReference type="Proteomes" id="UP000520770">
    <property type="component" value="Unassembled WGS sequence"/>
</dbReference>
<evidence type="ECO:0000313" key="7">
    <source>
        <dbReference type="Proteomes" id="UP000576087"/>
    </source>
</evidence>
<evidence type="ECO:0000313" key="3">
    <source>
        <dbReference type="EMBL" id="MBB4411452.1"/>
    </source>
</evidence>
<evidence type="ECO:0000259" key="1">
    <source>
        <dbReference type="PROSITE" id="PS51186"/>
    </source>
</evidence>
<dbReference type="RefSeq" id="WP_183822689.1">
    <property type="nucleotide sequence ID" value="NZ_JACIGW010000002.1"/>
</dbReference>
<evidence type="ECO:0000313" key="6">
    <source>
        <dbReference type="Proteomes" id="UP000524535"/>
    </source>
</evidence>
<dbReference type="AlphaFoldDB" id="A0A7W6UXL6"/>
<sequence>MLTYRPAVPSDAQMIIDLHVSMSQSVYAHILPQAYLKEVLPAEKQELWKTRCAELPSPDHLVIIACNRAEIAGFCCFVFNEETEFGTYLHNLYVSPFFQGKGVAKTLLREALSSFENSRKDLPVHLVAFAKNIPATAVYDRLGGLVIERREVTRAGNPGVELVRYQWPTAHDLLEKLAA</sequence>
<dbReference type="EMBL" id="JACIGW010000002">
    <property type="protein sequence ID" value="MBB4348215.1"/>
    <property type="molecule type" value="Genomic_DNA"/>
</dbReference>
<accession>A0A7W6UXL6</accession>
<dbReference type="Pfam" id="PF00583">
    <property type="entry name" value="Acetyltransf_1"/>
    <property type="match status" value="1"/>
</dbReference>
<protein>
    <submittedName>
        <fullName evidence="4">Ribosomal protein S18 acetylase RimI-like enzyme</fullName>
    </submittedName>
</protein>